<dbReference type="SUPFAM" id="SSF52374">
    <property type="entry name" value="Nucleotidylyl transferase"/>
    <property type="match status" value="1"/>
</dbReference>
<dbReference type="InterPro" id="IPR024088">
    <property type="entry name" value="Tyr-tRNA-ligase_bac-type"/>
</dbReference>
<dbReference type="PANTHER" id="PTHR11766:SF0">
    <property type="entry name" value="TYROSINE--TRNA LIGASE, MITOCHONDRIAL"/>
    <property type="match status" value="1"/>
</dbReference>
<dbReference type="PROSITE" id="PS00178">
    <property type="entry name" value="AA_TRNA_LIGASE_I"/>
    <property type="match status" value="1"/>
</dbReference>
<comment type="subcellular location">
    <subcellularLocation>
        <location evidence="8">Cytoplasm</location>
    </subcellularLocation>
</comment>
<feature type="binding site" evidence="8">
    <location>
        <position position="230"/>
    </location>
    <ligand>
        <name>ATP</name>
        <dbReference type="ChEBI" id="CHEBI:30616"/>
    </ligand>
</feature>
<protein>
    <recommendedName>
        <fullName evidence="8">Tyrosine--tRNA ligase</fullName>
        <ecNumber evidence="8">6.1.1.1</ecNumber>
    </recommendedName>
    <alternativeName>
        <fullName evidence="8">Tyrosyl-tRNA synthetase</fullName>
        <shortName evidence="8">TyrRS</shortName>
    </alternativeName>
</protein>
<evidence type="ECO:0000256" key="4">
    <source>
        <dbReference type="ARBA" id="ARBA00022884"/>
    </source>
</evidence>
<keyword evidence="6 8" id="KW-0030">Aminoacyl-tRNA synthetase</keyword>
<dbReference type="SMART" id="SM00363">
    <property type="entry name" value="S4"/>
    <property type="match status" value="1"/>
</dbReference>
<dbReference type="PROSITE" id="PS50889">
    <property type="entry name" value="S4"/>
    <property type="match status" value="1"/>
</dbReference>
<dbReference type="STRING" id="1798497.A3D71_02470"/>
<dbReference type="FunFam" id="1.10.240.10:FF:000001">
    <property type="entry name" value="Tyrosine--tRNA ligase"/>
    <property type="match status" value="1"/>
</dbReference>
<evidence type="ECO:0000256" key="8">
    <source>
        <dbReference type="HAMAP-Rule" id="MF_02006"/>
    </source>
</evidence>
<accession>A0A1F6DY93</accession>
<organism evidence="11 12">
    <name type="scientific">Candidatus Kaiserbacteria bacterium RIFCSPHIGHO2_02_FULL_55_20</name>
    <dbReference type="NCBI Taxonomy" id="1798497"/>
    <lineage>
        <taxon>Bacteria</taxon>
        <taxon>Candidatus Kaiseribacteriota</taxon>
    </lineage>
</organism>
<dbReference type="SUPFAM" id="SSF55174">
    <property type="entry name" value="Alpha-L RNA-binding motif"/>
    <property type="match status" value="1"/>
</dbReference>
<dbReference type="HAMAP" id="MF_02006">
    <property type="entry name" value="Tyr_tRNA_synth_type1"/>
    <property type="match status" value="1"/>
</dbReference>
<dbReference type="GO" id="GO:0003723">
    <property type="term" value="F:RNA binding"/>
    <property type="evidence" value="ECO:0007669"/>
    <property type="project" value="UniProtKB-KW"/>
</dbReference>
<feature type="binding site" evidence="8">
    <location>
        <position position="166"/>
    </location>
    <ligand>
        <name>L-tyrosine</name>
        <dbReference type="ChEBI" id="CHEBI:58315"/>
    </ligand>
</feature>
<comment type="subunit">
    <text evidence="8">Homodimer.</text>
</comment>
<dbReference type="GO" id="GO:0004831">
    <property type="term" value="F:tyrosine-tRNA ligase activity"/>
    <property type="evidence" value="ECO:0007669"/>
    <property type="project" value="UniProtKB-UniRule"/>
</dbReference>
<comment type="catalytic activity">
    <reaction evidence="7 8">
        <text>tRNA(Tyr) + L-tyrosine + ATP = L-tyrosyl-tRNA(Tyr) + AMP + diphosphate + H(+)</text>
        <dbReference type="Rhea" id="RHEA:10220"/>
        <dbReference type="Rhea" id="RHEA-COMP:9706"/>
        <dbReference type="Rhea" id="RHEA-COMP:9707"/>
        <dbReference type="ChEBI" id="CHEBI:15378"/>
        <dbReference type="ChEBI" id="CHEBI:30616"/>
        <dbReference type="ChEBI" id="CHEBI:33019"/>
        <dbReference type="ChEBI" id="CHEBI:58315"/>
        <dbReference type="ChEBI" id="CHEBI:78442"/>
        <dbReference type="ChEBI" id="CHEBI:78536"/>
        <dbReference type="ChEBI" id="CHEBI:456215"/>
        <dbReference type="EC" id="6.1.1.1"/>
    </reaction>
</comment>
<name>A0A1F6DY93_9BACT</name>
<dbReference type="CDD" id="cd00165">
    <property type="entry name" value="S4"/>
    <property type="match status" value="1"/>
</dbReference>
<dbReference type="PANTHER" id="PTHR11766">
    <property type="entry name" value="TYROSYL-TRNA SYNTHETASE"/>
    <property type="match status" value="1"/>
</dbReference>
<comment type="similarity">
    <text evidence="8">Belongs to the class-I aminoacyl-tRNA synthetase family. TyrS type 1 subfamily.</text>
</comment>
<dbReference type="InterPro" id="IPR001412">
    <property type="entry name" value="aa-tRNA-synth_I_CS"/>
</dbReference>
<feature type="domain" description="RNA-binding S4" evidence="10">
    <location>
        <begin position="350"/>
        <end position="410"/>
    </location>
</feature>
<keyword evidence="1 8" id="KW-0436">Ligase</keyword>
<comment type="caution">
    <text evidence="11">The sequence shown here is derived from an EMBL/GenBank/DDBJ whole genome shotgun (WGS) entry which is preliminary data.</text>
</comment>
<feature type="binding site" evidence="8">
    <location>
        <position position="170"/>
    </location>
    <ligand>
        <name>L-tyrosine</name>
        <dbReference type="ChEBI" id="CHEBI:58315"/>
    </ligand>
</feature>
<dbReference type="NCBIfam" id="TIGR00234">
    <property type="entry name" value="tyrS"/>
    <property type="match status" value="1"/>
</dbReference>
<dbReference type="GO" id="GO:0005829">
    <property type="term" value="C:cytosol"/>
    <property type="evidence" value="ECO:0007669"/>
    <property type="project" value="TreeGrafter"/>
</dbReference>
<evidence type="ECO:0000313" key="12">
    <source>
        <dbReference type="Proteomes" id="UP000177652"/>
    </source>
</evidence>
<evidence type="ECO:0000313" key="11">
    <source>
        <dbReference type="EMBL" id="OGG66393.1"/>
    </source>
</evidence>
<dbReference type="InterPro" id="IPR002305">
    <property type="entry name" value="aa-tRNA-synth_Ic"/>
</dbReference>
<feature type="short sequence motif" description="'KMSKS' region" evidence="8">
    <location>
        <begin position="227"/>
        <end position="231"/>
    </location>
</feature>
<evidence type="ECO:0000259" key="10">
    <source>
        <dbReference type="SMART" id="SM00363"/>
    </source>
</evidence>
<feature type="binding site" evidence="8">
    <location>
        <position position="34"/>
    </location>
    <ligand>
        <name>L-tyrosine</name>
        <dbReference type="ChEBI" id="CHEBI:58315"/>
    </ligand>
</feature>
<dbReference type="EMBL" id="MFLK01000009">
    <property type="protein sequence ID" value="OGG66393.1"/>
    <property type="molecule type" value="Genomic_DNA"/>
</dbReference>
<dbReference type="InterPro" id="IPR002307">
    <property type="entry name" value="Tyr-tRNA-ligase"/>
</dbReference>
<dbReference type="Gene3D" id="3.40.50.620">
    <property type="entry name" value="HUPs"/>
    <property type="match status" value="1"/>
</dbReference>
<evidence type="ECO:0000256" key="9">
    <source>
        <dbReference type="PROSITE-ProRule" id="PRU00182"/>
    </source>
</evidence>
<evidence type="ECO:0000256" key="5">
    <source>
        <dbReference type="ARBA" id="ARBA00022917"/>
    </source>
</evidence>
<dbReference type="InterPro" id="IPR054608">
    <property type="entry name" value="SYY-like_C"/>
</dbReference>
<dbReference type="CDD" id="cd00805">
    <property type="entry name" value="TyrRS_core"/>
    <property type="match status" value="1"/>
</dbReference>
<feature type="short sequence motif" description="'HIGH' region" evidence="8">
    <location>
        <begin position="39"/>
        <end position="48"/>
    </location>
</feature>
<dbReference type="Gene3D" id="1.10.240.10">
    <property type="entry name" value="Tyrosyl-Transfer RNA Synthetase"/>
    <property type="match status" value="1"/>
</dbReference>
<evidence type="ECO:0000256" key="1">
    <source>
        <dbReference type="ARBA" id="ARBA00022598"/>
    </source>
</evidence>
<dbReference type="Gene3D" id="3.10.290.10">
    <property type="entry name" value="RNA-binding S4 domain"/>
    <property type="match status" value="1"/>
</dbReference>
<keyword evidence="8" id="KW-0963">Cytoplasm</keyword>
<keyword evidence="5 8" id="KW-0648">Protein biosynthesis</keyword>
<evidence type="ECO:0000256" key="2">
    <source>
        <dbReference type="ARBA" id="ARBA00022741"/>
    </source>
</evidence>
<dbReference type="Proteomes" id="UP000177652">
    <property type="component" value="Unassembled WGS sequence"/>
</dbReference>
<keyword evidence="3 8" id="KW-0067">ATP-binding</keyword>
<dbReference type="EC" id="6.1.1.1" evidence="8"/>
<dbReference type="InterPro" id="IPR036986">
    <property type="entry name" value="S4_RNA-bd_sf"/>
</dbReference>
<dbReference type="GO" id="GO:0006437">
    <property type="term" value="P:tyrosyl-tRNA aminoacylation"/>
    <property type="evidence" value="ECO:0007669"/>
    <property type="project" value="UniProtKB-UniRule"/>
</dbReference>
<evidence type="ECO:0000256" key="6">
    <source>
        <dbReference type="ARBA" id="ARBA00023146"/>
    </source>
</evidence>
<reference evidence="11 12" key="1">
    <citation type="journal article" date="2016" name="Nat. Commun.">
        <title>Thousands of microbial genomes shed light on interconnected biogeochemical processes in an aquifer system.</title>
        <authorList>
            <person name="Anantharaman K."/>
            <person name="Brown C.T."/>
            <person name="Hug L.A."/>
            <person name="Sharon I."/>
            <person name="Castelle C.J."/>
            <person name="Probst A.J."/>
            <person name="Thomas B.C."/>
            <person name="Singh A."/>
            <person name="Wilkins M.J."/>
            <person name="Karaoz U."/>
            <person name="Brodie E.L."/>
            <person name="Williams K.H."/>
            <person name="Hubbard S.S."/>
            <person name="Banfield J.F."/>
        </authorList>
    </citation>
    <scope>NUCLEOTIDE SEQUENCE [LARGE SCALE GENOMIC DNA]</scope>
</reference>
<gene>
    <name evidence="8" type="primary">tyrS</name>
    <name evidence="11" type="ORF">A3D71_02470</name>
</gene>
<evidence type="ECO:0000256" key="7">
    <source>
        <dbReference type="ARBA" id="ARBA00048248"/>
    </source>
</evidence>
<comment type="function">
    <text evidence="8">Catalyzes the attachment of tyrosine to tRNA(Tyr) in a two-step reaction: tyrosine is first activated by ATP to form Tyr-AMP and then transferred to the acceptor end of tRNA(Tyr).</text>
</comment>
<sequence length="415" mass="45886">MAKLSEILKSRGYIYQHSSEKLGEITDGPKRTVYLGVDPTADSIHVGNLAAYMLLRRFADAGHKVILLIGGGTGMIGDPKPDVERPLLSIEEITARSEKLKVQAEKVLGGIEVQLVNNYDWLGSLDLISFLRDTGKYFTVNSLIKKDAISARMKSEEGISFTEFSYPLLQAYDFWHLFKKHKCDVQIGGSDQWGNIVAGVELIRRKENKTAYALTIPIITDKASGKKFGKSEGNAVWLDAEKTSPYAFYQFWLGASDESVTDYLKLFTLLSDMEIEAVMEMHRRDAKQHHAHHLLAREVTTLAHGTEVAEMVEKVSSALFDDAGLGGLDEGALAMLKNAAPSHEVTAGALIVDVLVESKLASSKREARLFLKDKAVSLNGEVVTDEKQKLAPENFYNNVALLKRGKKNVCVLVLK</sequence>
<dbReference type="Pfam" id="PF22421">
    <property type="entry name" value="SYY_C-terminal"/>
    <property type="match status" value="1"/>
</dbReference>
<dbReference type="Pfam" id="PF00579">
    <property type="entry name" value="tRNA-synt_1b"/>
    <property type="match status" value="1"/>
</dbReference>
<keyword evidence="4 9" id="KW-0694">RNA-binding</keyword>
<dbReference type="InterPro" id="IPR024107">
    <property type="entry name" value="Tyr-tRNA-ligase_bac_1"/>
</dbReference>
<proteinExistence type="inferred from homology"/>
<keyword evidence="2 8" id="KW-0547">Nucleotide-binding</keyword>
<dbReference type="PRINTS" id="PR01040">
    <property type="entry name" value="TRNASYNTHTYR"/>
</dbReference>
<dbReference type="GO" id="GO:0005524">
    <property type="term" value="F:ATP binding"/>
    <property type="evidence" value="ECO:0007669"/>
    <property type="project" value="UniProtKB-UniRule"/>
</dbReference>
<dbReference type="AlphaFoldDB" id="A0A1F6DY93"/>
<evidence type="ECO:0000256" key="3">
    <source>
        <dbReference type="ARBA" id="ARBA00022840"/>
    </source>
</evidence>
<dbReference type="InterPro" id="IPR002942">
    <property type="entry name" value="S4_RNA-bd"/>
</dbReference>
<dbReference type="InterPro" id="IPR014729">
    <property type="entry name" value="Rossmann-like_a/b/a_fold"/>
</dbReference>